<proteinExistence type="predicted"/>
<sequence>MASHIRNHRVDRKCEESRNDVERASTNDQRLQSRDTQAMEETQGDSIEGLSGNPNTMRQNLTRFHIDIYAMHIGLNTFQIPEEKVLDGVLPWECAVLFKNPDLGEHVELVENQSGLKGKVSTEALVSDYHPYYTCGLILHDIPIFEEKHHFRILPKPEPISATPSQRLNPIFAATETPYKPPGRLDFEMIEALLDARKAAAEDHIWSLREDPIHYARLLNVILNAYEALSFWNSLQEDFRNLKKLEEKDRISNAVSAILSDLEIVAQITRELYLYQPWASKVDQQLKDDHGVTRAITDSKGKLIDEIIVTLEGVPANEISKLRKLINTPSLFKHTRRREKALDNIWGHINQFHLNACGQATLVDILHDLLQLVRTTRWTEPPPEVKRSGKQHTLIDKDVFSAFEHVQIDDAKGVQSLNAMSSMGKTKIRREQLPPESSTIAEEKPEAREIEASREVIERTIHLEILLGKASYKQWPQED</sequence>
<dbReference type="EMBL" id="AYSA01000854">
    <property type="protein sequence ID" value="ESZ89606.1"/>
    <property type="molecule type" value="Genomic_DNA"/>
</dbReference>
<dbReference type="OrthoDB" id="2922289at2759"/>
<dbReference type="AlphaFoldDB" id="W9C122"/>
<feature type="compositionally biased region" description="Basic and acidic residues" evidence="1">
    <location>
        <begin position="12"/>
        <end position="25"/>
    </location>
</feature>
<feature type="region of interest" description="Disordered" evidence="1">
    <location>
        <begin position="1"/>
        <end position="54"/>
    </location>
</feature>
<organism evidence="2 3">
    <name type="scientific">Sclerotinia borealis (strain F-4128)</name>
    <dbReference type="NCBI Taxonomy" id="1432307"/>
    <lineage>
        <taxon>Eukaryota</taxon>
        <taxon>Fungi</taxon>
        <taxon>Dikarya</taxon>
        <taxon>Ascomycota</taxon>
        <taxon>Pezizomycotina</taxon>
        <taxon>Leotiomycetes</taxon>
        <taxon>Helotiales</taxon>
        <taxon>Sclerotiniaceae</taxon>
        <taxon>Sclerotinia</taxon>
    </lineage>
</organism>
<name>W9C122_SCLBF</name>
<dbReference type="STRING" id="1432307.W9C122"/>
<protein>
    <submittedName>
        <fullName evidence="2">Uncharacterized protein</fullName>
    </submittedName>
</protein>
<evidence type="ECO:0000256" key="1">
    <source>
        <dbReference type="SAM" id="MobiDB-lite"/>
    </source>
</evidence>
<dbReference type="Proteomes" id="UP000019487">
    <property type="component" value="Unassembled WGS sequence"/>
</dbReference>
<feature type="compositionally biased region" description="Basic residues" evidence="1">
    <location>
        <begin position="1"/>
        <end position="11"/>
    </location>
</feature>
<dbReference type="PANTHER" id="PTHR40788:SF2">
    <property type="entry name" value="CLR5 DOMAIN-CONTAINING PROTEIN"/>
    <property type="match status" value="1"/>
</dbReference>
<evidence type="ECO:0000313" key="2">
    <source>
        <dbReference type="EMBL" id="ESZ89606.1"/>
    </source>
</evidence>
<dbReference type="HOGENOM" id="CLU_570061_0_0_1"/>
<reference evidence="2 3" key="1">
    <citation type="journal article" date="2014" name="Genome Announc.">
        <title>Draft genome sequence of Sclerotinia borealis, a psychrophilic plant pathogenic fungus.</title>
        <authorList>
            <person name="Mardanov A.V."/>
            <person name="Beletsky A.V."/>
            <person name="Kadnikov V.V."/>
            <person name="Ignatov A.N."/>
            <person name="Ravin N.V."/>
        </authorList>
    </citation>
    <scope>NUCLEOTIDE SEQUENCE [LARGE SCALE GENOMIC DNA]</scope>
    <source>
        <strain evidence="3">F-4157</strain>
    </source>
</reference>
<feature type="region of interest" description="Disordered" evidence="1">
    <location>
        <begin position="423"/>
        <end position="447"/>
    </location>
</feature>
<feature type="compositionally biased region" description="Polar residues" evidence="1">
    <location>
        <begin position="26"/>
        <end position="40"/>
    </location>
</feature>
<dbReference type="PANTHER" id="PTHR40788">
    <property type="entry name" value="CLR5 DOMAIN-CONTAINING PROTEIN-RELATED"/>
    <property type="match status" value="1"/>
</dbReference>
<evidence type="ECO:0000313" key="3">
    <source>
        <dbReference type="Proteomes" id="UP000019487"/>
    </source>
</evidence>
<gene>
    <name evidence="2" type="ORF">SBOR_10011</name>
</gene>
<comment type="caution">
    <text evidence="2">The sequence shown here is derived from an EMBL/GenBank/DDBJ whole genome shotgun (WGS) entry which is preliminary data.</text>
</comment>
<accession>W9C122</accession>
<keyword evidence="3" id="KW-1185">Reference proteome</keyword>